<keyword evidence="6 9" id="KW-0061">Asparagine biosynthesis</keyword>
<dbReference type="GeneID" id="98061707"/>
<feature type="active site" description="For GATase activity" evidence="9">
    <location>
        <position position="2"/>
    </location>
</feature>
<protein>
    <recommendedName>
        <fullName evidence="3">asparagine synthase (glutamine-hydrolyzing)</fullName>
        <ecNumber evidence="3">6.3.5.4</ecNumber>
    </recommendedName>
</protein>
<dbReference type="InterPro" id="IPR051786">
    <property type="entry name" value="ASN_synthetase/amidase"/>
</dbReference>
<feature type="binding site" evidence="10">
    <location>
        <position position="103"/>
    </location>
    <ligand>
        <name>L-glutamine</name>
        <dbReference type="ChEBI" id="CHEBI:58359"/>
    </ligand>
</feature>
<comment type="catalytic activity">
    <reaction evidence="8">
        <text>L-aspartate + L-glutamine + ATP + H2O = L-asparagine + L-glutamate + AMP + diphosphate + H(+)</text>
        <dbReference type="Rhea" id="RHEA:12228"/>
        <dbReference type="ChEBI" id="CHEBI:15377"/>
        <dbReference type="ChEBI" id="CHEBI:15378"/>
        <dbReference type="ChEBI" id="CHEBI:29985"/>
        <dbReference type="ChEBI" id="CHEBI:29991"/>
        <dbReference type="ChEBI" id="CHEBI:30616"/>
        <dbReference type="ChEBI" id="CHEBI:33019"/>
        <dbReference type="ChEBI" id="CHEBI:58048"/>
        <dbReference type="ChEBI" id="CHEBI:58359"/>
        <dbReference type="ChEBI" id="CHEBI:456215"/>
        <dbReference type="EC" id="6.3.5.4"/>
    </reaction>
</comment>
<dbReference type="CDD" id="cd01991">
    <property type="entry name" value="Asn_synthase_B_C"/>
    <property type="match status" value="1"/>
</dbReference>
<dbReference type="Gene3D" id="3.60.20.10">
    <property type="entry name" value="Glutamine Phosphoribosylpyrophosphate, subunit 1, domain 1"/>
    <property type="match status" value="1"/>
</dbReference>
<keyword evidence="14" id="KW-1185">Reference proteome</keyword>
<dbReference type="SUPFAM" id="SSF52402">
    <property type="entry name" value="Adenine nucleotide alpha hydrolases-like"/>
    <property type="match status" value="1"/>
</dbReference>
<keyword evidence="7 9" id="KW-0315">Glutamine amidotransferase</keyword>
<evidence type="ECO:0000256" key="10">
    <source>
        <dbReference type="PIRSR" id="PIRSR001589-2"/>
    </source>
</evidence>
<dbReference type="InterPro" id="IPR006426">
    <property type="entry name" value="Asn_synth_AEB"/>
</dbReference>
<evidence type="ECO:0000256" key="1">
    <source>
        <dbReference type="ARBA" id="ARBA00005187"/>
    </source>
</evidence>
<dbReference type="InterPro" id="IPR014729">
    <property type="entry name" value="Rossmann-like_a/b/a_fold"/>
</dbReference>
<evidence type="ECO:0000256" key="4">
    <source>
        <dbReference type="ARBA" id="ARBA00022741"/>
    </source>
</evidence>
<comment type="similarity">
    <text evidence="2">Belongs to the asparagine synthetase family.</text>
</comment>
<keyword evidence="13" id="KW-0436">Ligase</keyword>
<dbReference type="InterPro" id="IPR017932">
    <property type="entry name" value="GATase_2_dom"/>
</dbReference>
<dbReference type="GO" id="GO:0005524">
    <property type="term" value="F:ATP binding"/>
    <property type="evidence" value="ECO:0007669"/>
    <property type="project" value="UniProtKB-KW"/>
</dbReference>
<dbReference type="Gene3D" id="3.40.50.620">
    <property type="entry name" value="HUPs"/>
    <property type="match status" value="1"/>
</dbReference>
<comment type="pathway">
    <text evidence="1">Amino-acid biosynthesis; L-asparagine biosynthesis; L-asparagine from L-aspartate (L-Gln route): step 1/1.</text>
</comment>
<dbReference type="CDD" id="cd00712">
    <property type="entry name" value="AsnB"/>
    <property type="match status" value="1"/>
</dbReference>
<dbReference type="InterPro" id="IPR001962">
    <property type="entry name" value="Asn_synthase"/>
</dbReference>
<feature type="binding site" evidence="10">
    <location>
        <begin position="379"/>
        <end position="380"/>
    </location>
    <ligand>
        <name>ATP</name>
        <dbReference type="ChEBI" id="CHEBI:30616"/>
    </ligand>
</feature>
<dbReference type="InterPro" id="IPR033738">
    <property type="entry name" value="AsnB_N"/>
</dbReference>
<organism evidence="13 14">
    <name type="scientific">Monoglobus pectinilyticus</name>
    <dbReference type="NCBI Taxonomy" id="1981510"/>
    <lineage>
        <taxon>Bacteria</taxon>
        <taxon>Bacillati</taxon>
        <taxon>Bacillota</taxon>
        <taxon>Clostridia</taxon>
        <taxon>Monoglobales</taxon>
        <taxon>Monoglobaceae</taxon>
        <taxon>Monoglobus</taxon>
    </lineage>
</organism>
<dbReference type="Pfam" id="PF00733">
    <property type="entry name" value="Asn_synthase"/>
    <property type="match status" value="1"/>
</dbReference>
<keyword evidence="9" id="KW-0028">Amino-acid biosynthesis</keyword>
<evidence type="ECO:0000256" key="5">
    <source>
        <dbReference type="ARBA" id="ARBA00022840"/>
    </source>
</evidence>
<dbReference type="PROSITE" id="PS51278">
    <property type="entry name" value="GATASE_TYPE_2"/>
    <property type="match status" value="1"/>
</dbReference>
<sequence length="615" mass="70728">MCGITGFINYKKIISESDKNILFSMGETLNRRGPDEKDEYCSNSVGLAHRRLSVIDIKNGHQPMIKENNNNTYVICYNGELYNTKEIRNKLINLGYNFNGHSDTEVLLTAYIEWGSDCVKEFNGIFAFVIYNKLTDSLFFARDGGGVKPFFYYNNDFEFIFGSEIKALLKHPSVSSNVDKFGIAEIFLIGPGRTPGKTAFHDIKELKPGWCGTFSKSEGLNLWQYWKLKAYEHKDSLSDTIYTLRSLIYDSIKRQLVSDVPLCTFLSGGLDSSIISAVASEEFKITNRGRLNTYSVDYIENEKYFENNYYQPSNDNYYINLMSNFIESKHNNIILDNDLVGNALLDATLARDLPGMADIESSLLLFCSEVKKNHTVVLSGECADEIFGGYPWFTNEEMLAQADFPWSGNTEIKANLIQDKYLQFDPKEYVFKRYKDTIDSAPKTGSETPSDSRIKEITMLNISWFMQTLLSRKDHASMYSGLEVRVPFCDLRIIEYAYNIPWDMKGYAGREKGILRKAFSDMLPDEIVYRKKSPYPKSFNPAYTRNVENKINKILLNYDSPILEIVKPDKLQELLDTKASMFSKPWYGQLMNYPQILAYLYMINTWLDKYAINII</sequence>
<keyword evidence="5 10" id="KW-0067">ATP-binding</keyword>
<evidence type="ECO:0000256" key="8">
    <source>
        <dbReference type="ARBA" id="ARBA00048741"/>
    </source>
</evidence>
<dbReference type="KEGG" id="mpec:B9O19_00278"/>
<feature type="binding site" evidence="10">
    <location>
        <position position="296"/>
    </location>
    <ligand>
        <name>ATP</name>
        <dbReference type="ChEBI" id="CHEBI:30616"/>
    </ligand>
</feature>
<dbReference type="EMBL" id="CP020991">
    <property type="protein sequence ID" value="AUO18462.1"/>
    <property type="molecule type" value="Genomic_DNA"/>
</dbReference>
<evidence type="ECO:0000256" key="2">
    <source>
        <dbReference type="ARBA" id="ARBA00005752"/>
    </source>
</evidence>
<evidence type="ECO:0000256" key="9">
    <source>
        <dbReference type="PIRSR" id="PIRSR001589-1"/>
    </source>
</evidence>
<dbReference type="GO" id="GO:0006529">
    <property type="term" value="P:asparagine biosynthetic process"/>
    <property type="evidence" value="ECO:0007669"/>
    <property type="project" value="UniProtKB-KW"/>
</dbReference>
<evidence type="ECO:0000313" key="13">
    <source>
        <dbReference type="EMBL" id="AUO18462.1"/>
    </source>
</evidence>
<evidence type="ECO:0000256" key="3">
    <source>
        <dbReference type="ARBA" id="ARBA00012737"/>
    </source>
</evidence>
<name>A0A2K9NZJ8_9FIRM</name>
<evidence type="ECO:0000256" key="6">
    <source>
        <dbReference type="ARBA" id="ARBA00022888"/>
    </source>
</evidence>
<dbReference type="OrthoDB" id="9763290at2"/>
<gene>
    <name evidence="13" type="ORF">B9O19_00278</name>
</gene>
<dbReference type="InterPro" id="IPR029055">
    <property type="entry name" value="Ntn_hydrolases_N"/>
</dbReference>
<evidence type="ECO:0000256" key="7">
    <source>
        <dbReference type="ARBA" id="ARBA00022962"/>
    </source>
</evidence>
<dbReference type="SUPFAM" id="SSF56235">
    <property type="entry name" value="N-terminal nucleophile aminohydrolases (Ntn hydrolases)"/>
    <property type="match status" value="1"/>
</dbReference>
<dbReference type="GO" id="GO:0004066">
    <property type="term" value="F:asparagine synthase (glutamine-hydrolyzing) activity"/>
    <property type="evidence" value="ECO:0007669"/>
    <property type="project" value="UniProtKB-EC"/>
</dbReference>
<feature type="site" description="Important for beta-aspartyl-AMP intermediate formation" evidence="11">
    <location>
        <position position="381"/>
    </location>
</feature>
<dbReference type="Pfam" id="PF13537">
    <property type="entry name" value="GATase_7"/>
    <property type="match status" value="1"/>
</dbReference>
<dbReference type="EC" id="6.3.5.4" evidence="3"/>
<dbReference type="PANTHER" id="PTHR43284:SF1">
    <property type="entry name" value="ASPARAGINE SYNTHETASE"/>
    <property type="match status" value="1"/>
</dbReference>
<evidence type="ECO:0000259" key="12">
    <source>
        <dbReference type="PROSITE" id="PS51278"/>
    </source>
</evidence>
<dbReference type="GO" id="GO:0005829">
    <property type="term" value="C:cytosol"/>
    <property type="evidence" value="ECO:0007669"/>
    <property type="project" value="TreeGrafter"/>
</dbReference>
<accession>A0A2K9NZJ8</accession>
<reference evidence="13 14" key="1">
    <citation type="submission" date="2017-04" db="EMBL/GenBank/DDBJ databases">
        <title>Monoglobus pectinilyticus 14 draft genome.</title>
        <authorList>
            <person name="Kim C."/>
            <person name="Rosendale D.I."/>
            <person name="Kelly W.J."/>
            <person name="Tannock G.W."/>
            <person name="Patchett M.L."/>
            <person name="Jordens J.Z."/>
        </authorList>
    </citation>
    <scope>NUCLEOTIDE SEQUENCE [LARGE SCALE GENOMIC DNA]</scope>
    <source>
        <strain evidence="13 14">14</strain>
    </source>
</reference>
<evidence type="ECO:0000313" key="14">
    <source>
        <dbReference type="Proteomes" id="UP000235589"/>
    </source>
</evidence>
<dbReference type="AlphaFoldDB" id="A0A2K9NZJ8"/>
<dbReference type="RefSeq" id="WP_102364759.1">
    <property type="nucleotide sequence ID" value="NZ_CP020991.1"/>
</dbReference>
<dbReference type="PIRSF" id="PIRSF001589">
    <property type="entry name" value="Asn_synthetase_glu-h"/>
    <property type="match status" value="1"/>
</dbReference>
<keyword evidence="4 10" id="KW-0547">Nucleotide-binding</keyword>
<feature type="domain" description="Glutamine amidotransferase type-2" evidence="12">
    <location>
        <begin position="2"/>
        <end position="192"/>
    </location>
</feature>
<dbReference type="NCBIfam" id="TIGR01536">
    <property type="entry name" value="asn_synth_AEB"/>
    <property type="match status" value="1"/>
</dbReference>
<proteinExistence type="inferred from homology"/>
<dbReference type="Proteomes" id="UP000235589">
    <property type="component" value="Chromosome"/>
</dbReference>
<evidence type="ECO:0000256" key="11">
    <source>
        <dbReference type="PIRSR" id="PIRSR001589-3"/>
    </source>
</evidence>
<dbReference type="PANTHER" id="PTHR43284">
    <property type="entry name" value="ASPARAGINE SYNTHETASE (GLUTAMINE-HYDROLYZING)"/>
    <property type="match status" value="1"/>
</dbReference>